<name>A0ABW0M031_9BACL</name>
<accession>A0ABW0M031</accession>
<dbReference type="CDD" id="cd07750">
    <property type="entry name" value="PolyPPase_VTC_like"/>
    <property type="match status" value="1"/>
</dbReference>
<keyword evidence="3" id="KW-1185">Reference proteome</keyword>
<organism evidence="2 3">
    <name type="scientific">Cohnella suwonensis</name>
    <dbReference type="NCBI Taxonomy" id="696072"/>
    <lineage>
        <taxon>Bacteria</taxon>
        <taxon>Bacillati</taxon>
        <taxon>Bacillota</taxon>
        <taxon>Bacilli</taxon>
        <taxon>Bacillales</taxon>
        <taxon>Paenibacillaceae</taxon>
        <taxon>Cohnella</taxon>
    </lineage>
</organism>
<evidence type="ECO:0000313" key="3">
    <source>
        <dbReference type="Proteomes" id="UP001596105"/>
    </source>
</evidence>
<dbReference type="Gene3D" id="3.20.100.30">
    <property type="entry name" value="VTC, catalytic tunnel domain"/>
    <property type="match status" value="1"/>
</dbReference>
<feature type="domain" description="VTC" evidence="1">
    <location>
        <begin position="7"/>
        <end position="228"/>
    </location>
</feature>
<dbReference type="EMBL" id="JBHSMH010000097">
    <property type="protein sequence ID" value="MFC5471363.1"/>
    <property type="molecule type" value="Genomic_DNA"/>
</dbReference>
<gene>
    <name evidence="2" type="ORF">ACFPPD_21990</name>
</gene>
<sequence>MNKQLKFRHELKYYMNPMQYLVMKRQLSNVIKLDKHAGPTGEYHIRSLYFDDIENKALHEKLAGVRDREKYRIRIYNKSDKVIHLEKKVKFNDYVSKLKETLTREMVDSVLAGNYESFNDPSRPLLAEMYYEMKNKLLRPKVIVDYVREAYVAKEGNVRITFDKRLQTGLNQVDIFDPQLSTINAFDDDITVFEVKFDEYLPEYIRIAIQAGGLVRQSNSKYVICRKLIKFNSWEDQ</sequence>
<dbReference type="RefSeq" id="WP_209744544.1">
    <property type="nucleotide sequence ID" value="NZ_JBHSMH010000097.1"/>
</dbReference>
<dbReference type="InterPro" id="IPR042267">
    <property type="entry name" value="VTC_sf"/>
</dbReference>
<proteinExistence type="predicted"/>
<protein>
    <submittedName>
        <fullName evidence="2">Polyphosphate polymerase domain-containing protein</fullName>
    </submittedName>
</protein>
<dbReference type="Proteomes" id="UP001596105">
    <property type="component" value="Unassembled WGS sequence"/>
</dbReference>
<dbReference type="Pfam" id="PF09359">
    <property type="entry name" value="VTC"/>
    <property type="match status" value="1"/>
</dbReference>
<reference evidence="3" key="1">
    <citation type="journal article" date="2019" name="Int. J. Syst. Evol. Microbiol.">
        <title>The Global Catalogue of Microorganisms (GCM) 10K type strain sequencing project: providing services to taxonomists for standard genome sequencing and annotation.</title>
        <authorList>
            <consortium name="The Broad Institute Genomics Platform"/>
            <consortium name="The Broad Institute Genome Sequencing Center for Infectious Disease"/>
            <person name="Wu L."/>
            <person name="Ma J."/>
        </authorList>
    </citation>
    <scope>NUCLEOTIDE SEQUENCE [LARGE SCALE GENOMIC DNA]</scope>
    <source>
        <strain evidence="3">CCUG 57113</strain>
    </source>
</reference>
<comment type="caution">
    <text evidence="2">The sequence shown here is derived from an EMBL/GenBank/DDBJ whole genome shotgun (WGS) entry which is preliminary data.</text>
</comment>
<evidence type="ECO:0000259" key="1">
    <source>
        <dbReference type="Pfam" id="PF09359"/>
    </source>
</evidence>
<dbReference type="InterPro" id="IPR018966">
    <property type="entry name" value="VTC_domain"/>
</dbReference>
<evidence type="ECO:0000313" key="2">
    <source>
        <dbReference type="EMBL" id="MFC5471363.1"/>
    </source>
</evidence>